<evidence type="ECO:0000313" key="3">
    <source>
        <dbReference type="Proteomes" id="UP000189940"/>
    </source>
</evidence>
<proteinExistence type="predicted"/>
<accession>A0A1V4I0F5</accession>
<comment type="caution">
    <text evidence="2">The sequence shown here is derived from an EMBL/GenBank/DDBJ whole genome shotgun (WGS) entry which is preliminary data.</text>
</comment>
<protein>
    <submittedName>
        <fullName evidence="2">Uncharacterized protein</fullName>
    </submittedName>
</protein>
<keyword evidence="3" id="KW-1185">Reference proteome</keyword>
<evidence type="ECO:0000256" key="1">
    <source>
        <dbReference type="SAM" id="MobiDB-lite"/>
    </source>
</evidence>
<dbReference type="EMBL" id="MWPQ01000025">
    <property type="protein sequence ID" value="OPH83716.1"/>
    <property type="molecule type" value="Genomic_DNA"/>
</dbReference>
<dbReference type="Proteomes" id="UP000189940">
    <property type="component" value="Unassembled WGS sequence"/>
</dbReference>
<sequence>MKSTHQTRDIDARARTGTARGAEDASDASNIFLRGIDSRRLARPAEVGSLGWYRHAGIEQDDP</sequence>
<feature type="region of interest" description="Disordered" evidence="1">
    <location>
        <begin position="1"/>
        <end position="24"/>
    </location>
</feature>
<evidence type="ECO:0000313" key="2">
    <source>
        <dbReference type="EMBL" id="OPH83716.1"/>
    </source>
</evidence>
<name>A0A1V4I0F5_NITVU</name>
<reference evidence="2 3" key="1">
    <citation type="submission" date="2017-02" db="EMBL/GenBank/DDBJ databases">
        <title>Genome sequence of the nitrite-oxidizing bacterium Nitrobacter vulgaris strain Ab1.</title>
        <authorList>
            <person name="Mellbye B.L."/>
            <person name="Davis E.W."/>
            <person name="Spieck E."/>
            <person name="Chang J.H."/>
            <person name="Bottomley P.J."/>
            <person name="Sayavedra-Soto L.A."/>
        </authorList>
    </citation>
    <scope>NUCLEOTIDE SEQUENCE [LARGE SCALE GENOMIC DNA]</scope>
    <source>
        <strain evidence="2 3">Ab1</strain>
    </source>
</reference>
<feature type="compositionally biased region" description="Basic and acidic residues" evidence="1">
    <location>
        <begin position="1"/>
        <end position="14"/>
    </location>
</feature>
<organism evidence="2 3">
    <name type="scientific">Nitrobacter vulgaris</name>
    <dbReference type="NCBI Taxonomy" id="29421"/>
    <lineage>
        <taxon>Bacteria</taxon>
        <taxon>Pseudomonadati</taxon>
        <taxon>Pseudomonadota</taxon>
        <taxon>Alphaproteobacteria</taxon>
        <taxon>Hyphomicrobiales</taxon>
        <taxon>Nitrobacteraceae</taxon>
        <taxon>Nitrobacter</taxon>
    </lineage>
</organism>
<gene>
    <name evidence="2" type="ORF">B2M20_06125</name>
</gene>
<dbReference type="AlphaFoldDB" id="A0A1V4I0F5"/>